<feature type="region of interest" description="Disordered" evidence="1">
    <location>
        <begin position="1"/>
        <end position="58"/>
    </location>
</feature>
<reference evidence="2" key="1">
    <citation type="journal article" date="2020" name="Nature">
        <title>Giant virus diversity and host interactions through global metagenomics.</title>
        <authorList>
            <person name="Schulz F."/>
            <person name="Roux S."/>
            <person name="Paez-Espino D."/>
            <person name="Jungbluth S."/>
            <person name="Walsh D.A."/>
            <person name="Denef V.J."/>
            <person name="McMahon K.D."/>
            <person name="Konstantinidis K.T."/>
            <person name="Eloe-Fadrosh E.A."/>
            <person name="Kyrpides N.C."/>
            <person name="Woyke T."/>
        </authorList>
    </citation>
    <scope>NUCLEOTIDE SEQUENCE</scope>
    <source>
        <strain evidence="2">GVMAG-M-3300009159-65</strain>
    </source>
</reference>
<proteinExistence type="predicted"/>
<name>A0A6C0EV71_9ZZZZ</name>
<sequence>MSSMSSMSKMSMSTGSSMPDSYVSPRRMGRNARIANKADKEKADKDKSYIPPHLRNKDKEIKEIKNPKINPSDFPELTMTTPIIPTKMDFSKLFEKRRELKKRQYRMKKGWVKLTFNGIIDSLTEEERKEEDLYHTHYIMKANLEKLTCRIENDIEERMEMFPEFEPELLEFSSSSDEASETSEETIVDEDEEVEA</sequence>
<protein>
    <submittedName>
        <fullName evidence="2">Uncharacterized protein</fullName>
    </submittedName>
</protein>
<organism evidence="2">
    <name type="scientific">viral metagenome</name>
    <dbReference type="NCBI Taxonomy" id="1070528"/>
    <lineage>
        <taxon>unclassified sequences</taxon>
        <taxon>metagenomes</taxon>
        <taxon>organismal metagenomes</taxon>
    </lineage>
</organism>
<feature type="compositionally biased region" description="Basic and acidic residues" evidence="1">
    <location>
        <begin position="36"/>
        <end position="48"/>
    </location>
</feature>
<feature type="compositionally biased region" description="Acidic residues" evidence="1">
    <location>
        <begin position="178"/>
        <end position="196"/>
    </location>
</feature>
<evidence type="ECO:0000256" key="1">
    <source>
        <dbReference type="SAM" id="MobiDB-lite"/>
    </source>
</evidence>
<dbReference type="AlphaFoldDB" id="A0A6C0EV71"/>
<feature type="region of interest" description="Disordered" evidence="1">
    <location>
        <begin position="166"/>
        <end position="196"/>
    </location>
</feature>
<feature type="compositionally biased region" description="Low complexity" evidence="1">
    <location>
        <begin position="1"/>
        <end position="18"/>
    </location>
</feature>
<evidence type="ECO:0000313" key="2">
    <source>
        <dbReference type="EMBL" id="QHT32130.1"/>
    </source>
</evidence>
<dbReference type="EMBL" id="MN738931">
    <property type="protein sequence ID" value="QHT32130.1"/>
    <property type="molecule type" value="Genomic_DNA"/>
</dbReference>
<accession>A0A6C0EV71</accession>